<dbReference type="PANTHER" id="PTHR33992">
    <property type="entry name" value="RIBONUCLEASE P PROTEIN COMPONENT"/>
    <property type="match status" value="1"/>
</dbReference>
<comment type="similarity">
    <text evidence="6">Belongs to the RnpA family.</text>
</comment>
<evidence type="ECO:0000256" key="7">
    <source>
        <dbReference type="NCBIfam" id="TIGR00188"/>
    </source>
</evidence>
<dbReference type="InterPro" id="IPR014721">
    <property type="entry name" value="Ribsml_uS5_D2-typ_fold_subgr"/>
</dbReference>
<dbReference type="InterPro" id="IPR020568">
    <property type="entry name" value="Ribosomal_Su5_D2-typ_SF"/>
</dbReference>
<evidence type="ECO:0000256" key="2">
    <source>
        <dbReference type="ARBA" id="ARBA00022722"/>
    </source>
</evidence>
<evidence type="ECO:0000256" key="5">
    <source>
        <dbReference type="ARBA" id="ARBA00022884"/>
    </source>
</evidence>
<dbReference type="GO" id="GO:0042781">
    <property type="term" value="F:3'-tRNA processing endoribonuclease activity"/>
    <property type="evidence" value="ECO:0007669"/>
    <property type="project" value="TreeGrafter"/>
</dbReference>
<accession>F4LK77</accession>
<dbReference type="EMBL" id="CP002696">
    <property type="protein sequence ID" value="AEE15466.1"/>
    <property type="molecule type" value="Genomic_DNA"/>
</dbReference>
<keyword evidence="5 6" id="KW-0694">RNA-binding</keyword>
<dbReference type="GO" id="GO:0000049">
    <property type="term" value="F:tRNA binding"/>
    <property type="evidence" value="ECO:0007669"/>
    <property type="project" value="UniProtKB-UniRule"/>
</dbReference>
<dbReference type="SUPFAM" id="SSF54211">
    <property type="entry name" value="Ribosomal protein S5 domain 2-like"/>
    <property type="match status" value="1"/>
</dbReference>
<reference evidence="9" key="1">
    <citation type="submission" date="2011-04" db="EMBL/GenBank/DDBJ databases">
        <title>The complete genome of Treponema brennaborense DSM 12168.</title>
        <authorList>
            <person name="Lucas S."/>
            <person name="Han J."/>
            <person name="Lapidus A."/>
            <person name="Bruce D."/>
            <person name="Goodwin L."/>
            <person name="Pitluck S."/>
            <person name="Peters L."/>
            <person name="Kyrpides N."/>
            <person name="Mavromatis K."/>
            <person name="Ivanova N."/>
            <person name="Mikhailova N."/>
            <person name="Pagani I."/>
            <person name="Teshima H."/>
            <person name="Detter J.C."/>
            <person name="Tapia R."/>
            <person name="Han C."/>
            <person name="Land M."/>
            <person name="Hauser L."/>
            <person name="Markowitz V."/>
            <person name="Cheng J.-F."/>
            <person name="Hugenholtz P."/>
            <person name="Woyke T."/>
            <person name="Wu D."/>
            <person name="Gronow S."/>
            <person name="Wellnitz S."/>
            <person name="Brambilla E."/>
            <person name="Klenk H.-P."/>
            <person name="Eisen J.A."/>
        </authorList>
    </citation>
    <scope>NUCLEOTIDE SEQUENCE [LARGE SCALE GENOMIC DNA]</scope>
    <source>
        <strain evidence="9">DSM 12168 / CIP 105900 / DD5/3</strain>
    </source>
</reference>
<gene>
    <name evidence="6" type="primary">rnpA</name>
    <name evidence="8" type="ordered locus">Trebr_0006</name>
</gene>
<dbReference type="OrthoDB" id="9810867at2"/>
<protein>
    <recommendedName>
        <fullName evidence="6 7">Ribonuclease P protein component</fullName>
        <shortName evidence="6">RNase P protein</shortName>
        <shortName evidence="6">RNaseP protein</shortName>
        <ecNumber evidence="6 7">3.1.26.5</ecNumber>
    </recommendedName>
    <alternativeName>
        <fullName evidence="6">Protein C5</fullName>
    </alternativeName>
</protein>
<keyword evidence="1 6" id="KW-0819">tRNA processing</keyword>
<dbReference type="KEGG" id="tbe:Trebr_0006"/>
<dbReference type="EC" id="3.1.26.5" evidence="6 7"/>
<dbReference type="Proteomes" id="UP000006546">
    <property type="component" value="Chromosome"/>
</dbReference>
<keyword evidence="4 6" id="KW-0378">Hydrolase</keyword>
<keyword evidence="9" id="KW-1185">Reference proteome</keyword>
<dbReference type="GO" id="GO:0001682">
    <property type="term" value="P:tRNA 5'-leader removal"/>
    <property type="evidence" value="ECO:0007669"/>
    <property type="project" value="UniProtKB-UniRule"/>
</dbReference>
<dbReference type="HOGENOM" id="CLU_117179_9_4_12"/>
<dbReference type="STRING" id="906968.Trebr_0006"/>
<evidence type="ECO:0000313" key="8">
    <source>
        <dbReference type="EMBL" id="AEE15466.1"/>
    </source>
</evidence>
<comment type="subunit">
    <text evidence="6">Consists of a catalytic RNA component (M1 or rnpB) and a protein subunit.</text>
</comment>
<dbReference type="GO" id="GO:0030677">
    <property type="term" value="C:ribonuclease P complex"/>
    <property type="evidence" value="ECO:0007669"/>
    <property type="project" value="TreeGrafter"/>
</dbReference>
<keyword evidence="3 6" id="KW-0255">Endonuclease</keyword>
<dbReference type="GO" id="GO:0004526">
    <property type="term" value="F:ribonuclease P activity"/>
    <property type="evidence" value="ECO:0007669"/>
    <property type="project" value="UniProtKB-UniRule"/>
</dbReference>
<comment type="catalytic activity">
    <reaction evidence="6">
        <text>Endonucleolytic cleavage of RNA, removing 5'-extranucleotides from tRNA precursor.</text>
        <dbReference type="EC" id="3.1.26.5"/>
    </reaction>
</comment>
<dbReference type="eggNOG" id="COG0594">
    <property type="taxonomic scope" value="Bacteria"/>
</dbReference>
<dbReference type="InterPro" id="IPR000100">
    <property type="entry name" value="RNase_P"/>
</dbReference>
<name>F4LK77_TREBD</name>
<comment type="function">
    <text evidence="6">RNaseP catalyzes the removal of the 5'-leader sequence from pre-tRNA to produce the mature 5'-terminus. It can also cleave other RNA substrates such as 4.5S RNA. The protein component plays an auxiliary but essential role in vivo by binding to the 5'-leader sequence and broadening the substrate specificity of the ribozyme.</text>
</comment>
<evidence type="ECO:0000256" key="3">
    <source>
        <dbReference type="ARBA" id="ARBA00022759"/>
    </source>
</evidence>
<evidence type="ECO:0000256" key="6">
    <source>
        <dbReference type="HAMAP-Rule" id="MF_00227"/>
    </source>
</evidence>
<dbReference type="Gene3D" id="3.30.230.10">
    <property type="match status" value="1"/>
</dbReference>
<dbReference type="AlphaFoldDB" id="F4LK77"/>
<evidence type="ECO:0000256" key="1">
    <source>
        <dbReference type="ARBA" id="ARBA00022694"/>
    </source>
</evidence>
<keyword evidence="2 6" id="KW-0540">Nuclease</keyword>
<sequence>MGTDLVRTGRFTREERIKRSADIQNLFKTGKRVGVSGAKMFVLPNNTDKNRIAFTLPRGYGNAVERNRSKRVSREAYRYFKAFLNTGYDMIFLVYPGNDSFRTRCAQFRYLCQKAGILSL</sequence>
<dbReference type="Pfam" id="PF00825">
    <property type="entry name" value="Ribonuclease_P"/>
    <property type="match status" value="1"/>
</dbReference>
<organism evidence="8 9">
    <name type="scientific">Treponema brennaborense (strain DSM 12168 / CIP 105900 / DD5/3)</name>
    <dbReference type="NCBI Taxonomy" id="906968"/>
    <lineage>
        <taxon>Bacteria</taxon>
        <taxon>Pseudomonadati</taxon>
        <taxon>Spirochaetota</taxon>
        <taxon>Spirochaetia</taxon>
        <taxon>Spirochaetales</taxon>
        <taxon>Treponemataceae</taxon>
        <taxon>Treponema</taxon>
    </lineage>
</organism>
<proteinExistence type="inferred from homology"/>
<dbReference type="HAMAP" id="MF_00227">
    <property type="entry name" value="RNase_P"/>
    <property type="match status" value="1"/>
</dbReference>
<dbReference type="PANTHER" id="PTHR33992:SF1">
    <property type="entry name" value="RIBONUCLEASE P PROTEIN COMPONENT"/>
    <property type="match status" value="1"/>
</dbReference>
<dbReference type="RefSeq" id="WP_013757186.1">
    <property type="nucleotide sequence ID" value="NC_015500.1"/>
</dbReference>
<evidence type="ECO:0000313" key="9">
    <source>
        <dbReference type="Proteomes" id="UP000006546"/>
    </source>
</evidence>
<dbReference type="NCBIfam" id="TIGR00188">
    <property type="entry name" value="rnpA"/>
    <property type="match status" value="1"/>
</dbReference>
<evidence type="ECO:0000256" key="4">
    <source>
        <dbReference type="ARBA" id="ARBA00022801"/>
    </source>
</evidence>